<dbReference type="Proteomes" id="UP000249264">
    <property type="component" value="Chromosome 1"/>
</dbReference>
<name>A0A2X4RFT4_9CORY</name>
<protein>
    <submittedName>
        <fullName evidence="1">Uncharacterized protein</fullName>
    </submittedName>
</protein>
<accession>A0A2X4RFT4</accession>
<evidence type="ECO:0000313" key="2">
    <source>
        <dbReference type="Proteomes" id="UP000249264"/>
    </source>
</evidence>
<dbReference type="EMBL" id="LS483460">
    <property type="protein sequence ID" value="SQI01096.1"/>
    <property type="molecule type" value="Genomic_DNA"/>
</dbReference>
<organism evidence="1 2">
    <name type="scientific">Corynebacterium minutissimum</name>
    <dbReference type="NCBI Taxonomy" id="38301"/>
    <lineage>
        <taxon>Bacteria</taxon>
        <taxon>Bacillati</taxon>
        <taxon>Actinomycetota</taxon>
        <taxon>Actinomycetes</taxon>
        <taxon>Mycobacteriales</taxon>
        <taxon>Corynebacteriaceae</taxon>
        <taxon>Corynebacterium</taxon>
    </lineage>
</organism>
<reference evidence="1 2" key="1">
    <citation type="submission" date="2018-06" db="EMBL/GenBank/DDBJ databases">
        <authorList>
            <consortium name="Pathogen Informatics"/>
            <person name="Doyle S."/>
        </authorList>
    </citation>
    <scope>NUCLEOTIDE SEQUENCE [LARGE SCALE GENOMIC DNA]</scope>
    <source>
        <strain evidence="1 2">NCTC10288</strain>
    </source>
</reference>
<proteinExistence type="predicted"/>
<dbReference type="AlphaFoldDB" id="A0A2X4RFT4"/>
<gene>
    <name evidence="1" type="ORF">NCTC10288_02426</name>
</gene>
<sequence>MGFMEEKRLSSLFFGNVVLESQASGTFPKIYADDMHSYWMRPSNDGMLSVPLDDLRGNISSDRAEKLSNKIFESVSAELNANYPGGKSQAVKELTAWLLQDS</sequence>
<evidence type="ECO:0000313" key="1">
    <source>
        <dbReference type="EMBL" id="SQI01096.1"/>
    </source>
</evidence>
<dbReference type="KEGG" id="cmin:NCTC10288_02426"/>